<dbReference type="Proteomes" id="UP000266861">
    <property type="component" value="Unassembled WGS sequence"/>
</dbReference>
<dbReference type="AlphaFoldDB" id="A0A397IYI1"/>
<proteinExistence type="predicted"/>
<dbReference type="EMBL" id="PQFF01000130">
    <property type="protein sequence ID" value="RHZ80137.1"/>
    <property type="molecule type" value="Genomic_DNA"/>
</dbReference>
<name>A0A397IYI1_9GLOM</name>
<comment type="caution">
    <text evidence="1">The sequence shown here is derived from an EMBL/GenBank/DDBJ whole genome shotgun (WGS) entry which is preliminary data.</text>
</comment>
<sequence length="92" mass="10918">MSFSNGWLESFKNYFKIKSSIKREETDRSLATRQLEGTKKVKKINHCKISTDDEDIIEMEKKNMRENDEINEYDDTIERSKITCNEATNMMN</sequence>
<reference evidence="1 2" key="1">
    <citation type="submission" date="2018-08" db="EMBL/GenBank/DDBJ databases">
        <title>Genome and evolution of the arbuscular mycorrhizal fungus Diversispora epigaea (formerly Glomus versiforme) and its bacterial endosymbionts.</title>
        <authorList>
            <person name="Sun X."/>
            <person name="Fei Z."/>
            <person name="Harrison M."/>
        </authorList>
    </citation>
    <scope>NUCLEOTIDE SEQUENCE [LARGE SCALE GENOMIC DNA]</scope>
    <source>
        <strain evidence="1 2">IT104</strain>
    </source>
</reference>
<keyword evidence="2" id="KW-1185">Reference proteome</keyword>
<evidence type="ECO:0000313" key="2">
    <source>
        <dbReference type="Proteomes" id="UP000266861"/>
    </source>
</evidence>
<evidence type="ECO:0000313" key="1">
    <source>
        <dbReference type="EMBL" id="RHZ80137.1"/>
    </source>
</evidence>
<protein>
    <submittedName>
        <fullName evidence="1">Uncharacterized protein</fullName>
    </submittedName>
</protein>
<gene>
    <name evidence="1" type="ORF">Glove_139g380</name>
</gene>
<organism evidence="1 2">
    <name type="scientific">Diversispora epigaea</name>
    <dbReference type="NCBI Taxonomy" id="1348612"/>
    <lineage>
        <taxon>Eukaryota</taxon>
        <taxon>Fungi</taxon>
        <taxon>Fungi incertae sedis</taxon>
        <taxon>Mucoromycota</taxon>
        <taxon>Glomeromycotina</taxon>
        <taxon>Glomeromycetes</taxon>
        <taxon>Diversisporales</taxon>
        <taxon>Diversisporaceae</taxon>
        <taxon>Diversispora</taxon>
    </lineage>
</organism>
<accession>A0A397IYI1</accession>